<dbReference type="STRING" id="1802117.A3J54_01935"/>
<dbReference type="InterPro" id="IPR029060">
    <property type="entry name" value="PIN-like_dom_sf"/>
</dbReference>
<feature type="domain" description="PIN" evidence="1">
    <location>
        <begin position="3"/>
        <end position="122"/>
    </location>
</feature>
<protein>
    <recommendedName>
        <fullName evidence="1">PIN domain-containing protein</fullName>
    </recommendedName>
</protein>
<dbReference type="EMBL" id="MHNN01000004">
    <property type="protein sequence ID" value="OGZ46950.1"/>
    <property type="molecule type" value="Genomic_DNA"/>
</dbReference>
<sequence length="128" mass="14773">MYYVTDTHAFVWYLTDSPQLSKKARDVFNYADNGEGTIIIPAIVLLECIDIVDKKKVRLDFESILIKLSQGSNFVISEVSWPLILETNRIKGFKDIHDRVIVSTARLFDADLISKDAVITKFYKRTIW</sequence>
<accession>A0A1G2GA87</accession>
<evidence type="ECO:0000313" key="2">
    <source>
        <dbReference type="EMBL" id="OGZ46950.1"/>
    </source>
</evidence>
<dbReference type="AlphaFoldDB" id="A0A1G2GA87"/>
<organism evidence="2 3">
    <name type="scientific">Candidatus Ryanbacteria bacterium RIFCSPHIGHO2_02_FULL_45_13b</name>
    <dbReference type="NCBI Taxonomy" id="1802117"/>
    <lineage>
        <taxon>Bacteria</taxon>
        <taxon>Candidatus Ryaniibacteriota</taxon>
    </lineage>
</organism>
<evidence type="ECO:0000259" key="1">
    <source>
        <dbReference type="Pfam" id="PF01850"/>
    </source>
</evidence>
<gene>
    <name evidence="2" type="ORF">A3J54_01935</name>
</gene>
<dbReference type="Proteomes" id="UP000176576">
    <property type="component" value="Unassembled WGS sequence"/>
</dbReference>
<dbReference type="SUPFAM" id="SSF88723">
    <property type="entry name" value="PIN domain-like"/>
    <property type="match status" value="1"/>
</dbReference>
<name>A0A1G2GA87_9BACT</name>
<evidence type="ECO:0000313" key="3">
    <source>
        <dbReference type="Proteomes" id="UP000176576"/>
    </source>
</evidence>
<dbReference type="InterPro" id="IPR002716">
    <property type="entry name" value="PIN_dom"/>
</dbReference>
<dbReference type="Gene3D" id="3.40.50.1010">
    <property type="entry name" value="5'-nuclease"/>
    <property type="match status" value="1"/>
</dbReference>
<dbReference type="Pfam" id="PF01850">
    <property type="entry name" value="PIN"/>
    <property type="match status" value="1"/>
</dbReference>
<comment type="caution">
    <text evidence="2">The sequence shown here is derived from an EMBL/GenBank/DDBJ whole genome shotgun (WGS) entry which is preliminary data.</text>
</comment>
<proteinExistence type="predicted"/>
<reference evidence="2 3" key="1">
    <citation type="journal article" date="2016" name="Nat. Commun.">
        <title>Thousands of microbial genomes shed light on interconnected biogeochemical processes in an aquifer system.</title>
        <authorList>
            <person name="Anantharaman K."/>
            <person name="Brown C.T."/>
            <person name="Hug L.A."/>
            <person name="Sharon I."/>
            <person name="Castelle C.J."/>
            <person name="Probst A.J."/>
            <person name="Thomas B.C."/>
            <person name="Singh A."/>
            <person name="Wilkins M.J."/>
            <person name="Karaoz U."/>
            <person name="Brodie E.L."/>
            <person name="Williams K.H."/>
            <person name="Hubbard S.S."/>
            <person name="Banfield J.F."/>
        </authorList>
    </citation>
    <scope>NUCLEOTIDE SEQUENCE [LARGE SCALE GENOMIC DNA]</scope>
</reference>